<dbReference type="InterPro" id="IPR050473">
    <property type="entry name" value="A2M/Complement_sys"/>
</dbReference>
<proteinExistence type="predicted"/>
<accession>A0A8J1JTR0</accession>
<gene>
    <name evidence="3 4" type="primary">LOC116412048</name>
</gene>
<keyword evidence="2" id="KW-1185">Reference proteome</keyword>
<dbReference type="Gene3D" id="2.60.40.1930">
    <property type="match status" value="1"/>
</dbReference>
<protein>
    <submittedName>
        <fullName evidence="3">Alpha-2-macroglobulin-like</fullName>
    </submittedName>
</protein>
<dbReference type="PANTHER" id="PTHR11412:SF188">
    <property type="entry name" value="ALPHA-2-MACROGLOBULIN"/>
    <property type="match status" value="1"/>
</dbReference>
<dbReference type="Proteomes" id="UP000008143">
    <property type="component" value="Chromosome 7"/>
</dbReference>
<organism evidence="2 3">
    <name type="scientific">Xenopus tropicalis</name>
    <name type="common">Western clawed frog</name>
    <name type="synonym">Silurana tropicalis</name>
    <dbReference type="NCBI Taxonomy" id="8364"/>
    <lineage>
        <taxon>Eukaryota</taxon>
        <taxon>Metazoa</taxon>
        <taxon>Chordata</taxon>
        <taxon>Craniata</taxon>
        <taxon>Vertebrata</taxon>
        <taxon>Euteleostomi</taxon>
        <taxon>Amphibia</taxon>
        <taxon>Batrachia</taxon>
        <taxon>Anura</taxon>
        <taxon>Pipoidea</taxon>
        <taxon>Pipidae</taxon>
        <taxon>Xenopodinae</taxon>
        <taxon>Xenopus</taxon>
        <taxon>Silurana</taxon>
    </lineage>
</organism>
<dbReference type="Pfam" id="PF17789">
    <property type="entry name" value="MG4"/>
    <property type="match status" value="1"/>
</dbReference>
<dbReference type="OMA" id="DTSSWEY"/>
<evidence type="ECO:0000313" key="4">
    <source>
        <dbReference type="Xenbase" id="XB-GENE-29097907"/>
    </source>
</evidence>
<evidence type="ECO:0000259" key="1">
    <source>
        <dbReference type="Pfam" id="PF17789"/>
    </source>
</evidence>
<dbReference type="AlphaFoldDB" id="A0A8J1JTR0"/>
<dbReference type="PANTHER" id="PTHR11412">
    <property type="entry name" value="MACROGLOBULIN / COMPLEMENT"/>
    <property type="match status" value="1"/>
</dbReference>
<evidence type="ECO:0000313" key="2">
    <source>
        <dbReference type="Proteomes" id="UP000008143"/>
    </source>
</evidence>
<dbReference type="KEGG" id="xtr:116412048"/>
<evidence type="ECO:0000313" key="3">
    <source>
        <dbReference type="RefSeq" id="XP_031761277.1"/>
    </source>
</evidence>
<dbReference type="AGR" id="Xenbase:XB-GENE-29097907"/>
<dbReference type="Xenbase" id="XB-GENE-29097907">
    <property type="gene designation" value="LOC116412048"/>
</dbReference>
<dbReference type="OrthoDB" id="9998011at2759"/>
<reference evidence="3" key="1">
    <citation type="submission" date="2025-08" db="UniProtKB">
        <authorList>
            <consortium name="RefSeq"/>
        </authorList>
    </citation>
    <scope>IDENTIFICATION</scope>
    <source>
        <strain evidence="3">Nigerian</strain>
        <tissue evidence="3">Liver and blood</tissue>
    </source>
</reference>
<sequence length="143" mass="16070">MSNETVVVYVGNDGTNFTYTTGQDGTAEFSIDTSSFQLSSVRIKASYKTGDYCSGHRWLTASYEEDTRTVNHFYSRSKSFLKLQPIHRTLECQIVEKVNVHYILTPEGVGEARNAVFHYLVMAKGRIVENGKHTLALIPNQGK</sequence>
<feature type="domain" description="Macroglobulin" evidence="1">
    <location>
        <begin position="1"/>
        <end position="64"/>
    </location>
</feature>
<dbReference type="InterPro" id="IPR040839">
    <property type="entry name" value="MG4"/>
</dbReference>
<dbReference type="GeneID" id="116412048"/>
<name>A0A8J1JTR0_XENTR</name>
<dbReference type="RefSeq" id="XP_031761277.1">
    <property type="nucleotide sequence ID" value="XM_031905417.1"/>
</dbReference>